<feature type="transmembrane region" description="Helical" evidence="2">
    <location>
        <begin position="55"/>
        <end position="84"/>
    </location>
</feature>
<dbReference type="FunFam" id="3.30.479.30:FF:000011">
    <property type="entry name" value="stomatin-like protein 1 isoform X1"/>
    <property type="match status" value="1"/>
</dbReference>
<dbReference type="SUPFAM" id="SSF55718">
    <property type="entry name" value="SCP-like"/>
    <property type="match status" value="1"/>
</dbReference>
<gene>
    <name evidence="4" type="primary">Stoml1</name>
    <name evidence="4" type="ORF">BUCCAP_R07899</name>
</gene>
<keyword evidence="5" id="KW-1185">Reference proteome</keyword>
<dbReference type="Pfam" id="PF02036">
    <property type="entry name" value="SCP2"/>
    <property type="match status" value="1"/>
</dbReference>
<dbReference type="GO" id="GO:0005886">
    <property type="term" value="C:plasma membrane"/>
    <property type="evidence" value="ECO:0007669"/>
    <property type="project" value="InterPro"/>
</dbReference>
<reference evidence="4 5" key="1">
    <citation type="submission" date="2019-09" db="EMBL/GenBank/DDBJ databases">
        <title>Bird 10,000 Genomes (B10K) Project - Family phase.</title>
        <authorList>
            <person name="Zhang G."/>
        </authorList>
    </citation>
    <scope>NUCLEOTIDE SEQUENCE [LARGE SCALE GENOMIC DNA]</scope>
    <source>
        <strain evidence="4">B10K-DU-001-16</strain>
        <tissue evidence="4">Muscle</tissue>
    </source>
</reference>
<evidence type="ECO:0000313" key="4">
    <source>
        <dbReference type="EMBL" id="NXH11368.1"/>
    </source>
</evidence>
<dbReference type="OrthoDB" id="3592703at2759"/>
<feature type="non-terminal residue" evidence="4">
    <location>
        <position position="410"/>
    </location>
</feature>
<dbReference type="PANTHER" id="PTHR10264:SF130">
    <property type="entry name" value="STOMATIN-LIKE PROTEIN 1"/>
    <property type="match status" value="1"/>
</dbReference>
<evidence type="ECO:0000256" key="1">
    <source>
        <dbReference type="ARBA" id="ARBA00008164"/>
    </source>
</evidence>
<dbReference type="SMART" id="SM00244">
    <property type="entry name" value="PHB"/>
    <property type="match status" value="1"/>
</dbReference>
<dbReference type="AlphaFoldDB" id="A0A7K9HCH2"/>
<sequence length="410" mass="44773">MFSRSGYQALPLGDFDRFQQSSIGLYGAQKGFFSFGSKQDPLGPAGNTTDSSQGWLSWICHGIITFLVFLLMVVTFPISGWFALKIVPTYERMIIFRLGRIREPQGPGVVLLLPFIDHWQRVDLRTRAFNVPPCKVTSKDGAVLSVGADVQFRVWDPVLSVVMAKDLITATRMTAQNAMTKTLMKKSLREIQLEKLRIGEQLLLEINDMTKSWGLEVDRVELSMEAVLQPPRENLLCPLATMPPVPGLQGLDGTIQQLAAHFFSNSLALAGSGTSAPEAADSMETVDEVEPASTGSNWRKPSADELLSAVEPVLSEALVSQVGASYQLNITLPSGSRSTYFIDLSSGSGQTGRGVPEGSPDVILEVAEKDLQELFLGDLRPLSAYMSGKLQVKGDLHLALKLEELVKAMK</sequence>
<dbReference type="InterPro" id="IPR001972">
    <property type="entry name" value="Stomatin_HflK_fam"/>
</dbReference>
<dbReference type="Gene3D" id="3.30.1050.10">
    <property type="entry name" value="SCP2 sterol-binding domain"/>
    <property type="match status" value="1"/>
</dbReference>
<dbReference type="Gene3D" id="3.30.479.30">
    <property type="entry name" value="Band 7 domain"/>
    <property type="match status" value="1"/>
</dbReference>
<feature type="domain" description="Band 7" evidence="3">
    <location>
        <begin position="82"/>
        <end position="242"/>
    </location>
</feature>
<evidence type="ECO:0000256" key="2">
    <source>
        <dbReference type="SAM" id="Phobius"/>
    </source>
</evidence>
<dbReference type="Proteomes" id="UP000534107">
    <property type="component" value="Unassembled WGS sequence"/>
</dbReference>
<dbReference type="SUPFAM" id="SSF117892">
    <property type="entry name" value="Band 7/SPFH domain"/>
    <property type="match status" value="1"/>
</dbReference>
<organism evidence="4 5">
    <name type="scientific">Bucco capensis</name>
    <name type="common">collared puffbird</name>
    <dbReference type="NCBI Taxonomy" id="135168"/>
    <lineage>
        <taxon>Eukaryota</taxon>
        <taxon>Metazoa</taxon>
        <taxon>Chordata</taxon>
        <taxon>Craniata</taxon>
        <taxon>Vertebrata</taxon>
        <taxon>Euteleostomi</taxon>
        <taxon>Archelosauria</taxon>
        <taxon>Archosauria</taxon>
        <taxon>Dinosauria</taxon>
        <taxon>Saurischia</taxon>
        <taxon>Theropoda</taxon>
        <taxon>Coelurosauria</taxon>
        <taxon>Aves</taxon>
        <taxon>Neognathae</taxon>
        <taxon>Neoaves</taxon>
        <taxon>Telluraves</taxon>
        <taxon>Coraciimorphae</taxon>
        <taxon>Piciformes</taxon>
        <taxon>Bucconidae</taxon>
        <taxon>Bucco</taxon>
    </lineage>
</organism>
<dbReference type="InterPro" id="IPR001107">
    <property type="entry name" value="Band_7"/>
</dbReference>
<accession>A0A7K9HCH2</accession>
<proteinExistence type="inferred from homology"/>
<evidence type="ECO:0000259" key="3">
    <source>
        <dbReference type="SMART" id="SM00244"/>
    </source>
</evidence>
<dbReference type="Pfam" id="PF01145">
    <property type="entry name" value="Band_7"/>
    <property type="match status" value="1"/>
</dbReference>
<protein>
    <submittedName>
        <fullName evidence="4">STML1 protein</fullName>
    </submittedName>
</protein>
<dbReference type="EMBL" id="VWZO01003672">
    <property type="protein sequence ID" value="NXH11368.1"/>
    <property type="molecule type" value="Genomic_DNA"/>
</dbReference>
<feature type="non-terminal residue" evidence="4">
    <location>
        <position position="1"/>
    </location>
</feature>
<dbReference type="InterPro" id="IPR036527">
    <property type="entry name" value="SCP2_sterol-bd_dom_sf"/>
</dbReference>
<comment type="similarity">
    <text evidence="1">Belongs to the band 7/mec-2 family.</text>
</comment>
<keyword evidence="2" id="KW-0472">Membrane</keyword>
<dbReference type="InterPro" id="IPR003033">
    <property type="entry name" value="SCP2_sterol-bd_dom"/>
</dbReference>
<dbReference type="InterPro" id="IPR043202">
    <property type="entry name" value="Band-7_stomatin-like"/>
</dbReference>
<dbReference type="PRINTS" id="PR00721">
    <property type="entry name" value="STOMATIN"/>
</dbReference>
<keyword evidence="2" id="KW-0812">Transmembrane</keyword>
<dbReference type="PANTHER" id="PTHR10264">
    <property type="entry name" value="BAND 7 PROTEIN-RELATED"/>
    <property type="match status" value="1"/>
</dbReference>
<comment type="caution">
    <text evidence="4">The sequence shown here is derived from an EMBL/GenBank/DDBJ whole genome shotgun (WGS) entry which is preliminary data.</text>
</comment>
<dbReference type="InterPro" id="IPR036013">
    <property type="entry name" value="Band_7/SPFH_dom_sf"/>
</dbReference>
<keyword evidence="2" id="KW-1133">Transmembrane helix</keyword>
<evidence type="ECO:0000313" key="5">
    <source>
        <dbReference type="Proteomes" id="UP000534107"/>
    </source>
</evidence>
<name>A0A7K9HCH2_9PICI</name>